<evidence type="ECO:0000313" key="2">
    <source>
        <dbReference type="Proteomes" id="UP000799755"/>
    </source>
</evidence>
<keyword evidence="2" id="KW-1185">Reference proteome</keyword>
<evidence type="ECO:0000313" key="1">
    <source>
        <dbReference type="EMBL" id="KAF2464918.1"/>
    </source>
</evidence>
<reference evidence="1" key="1">
    <citation type="journal article" date="2020" name="Stud. Mycol.">
        <title>101 Dothideomycetes genomes: a test case for predicting lifestyles and emergence of pathogens.</title>
        <authorList>
            <person name="Haridas S."/>
            <person name="Albert R."/>
            <person name="Binder M."/>
            <person name="Bloem J."/>
            <person name="Labutti K."/>
            <person name="Salamov A."/>
            <person name="Andreopoulos B."/>
            <person name="Baker S."/>
            <person name="Barry K."/>
            <person name="Bills G."/>
            <person name="Bluhm B."/>
            <person name="Cannon C."/>
            <person name="Castanera R."/>
            <person name="Culley D."/>
            <person name="Daum C."/>
            <person name="Ezra D."/>
            <person name="Gonzalez J."/>
            <person name="Henrissat B."/>
            <person name="Kuo A."/>
            <person name="Liang C."/>
            <person name="Lipzen A."/>
            <person name="Lutzoni F."/>
            <person name="Magnuson J."/>
            <person name="Mondo S."/>
            <person name="Nolan M."/>
            <person name="Ohm R."/>
            <person name="Pangilinan J."/>
            <person name="Park H.-J."/>
            <person name="Ramirez L."/>
            <person name="Alfaro M."/>
            <person name="Sun H."/>
            <person name="Tritt A."/>
            <person name="Yoshinaga Y."/>
            <person name="Zwiers L.-H."/>
            <person name="Turgeon B."/>
            <person name="Goodwin S."/>
            <person name="Spatafora J."/>
            <person name="Crous P."/>
            <person name="Grigoriev I."/>
        </authorList>
    </citation>
    <scope>NUCLEOTIDE SEQUENCE</scope>
    <source>
        <strain evidence="1">ATCC 200398</strain>
    </source>
</reference>
<organism evidence="1 2">
    <name type="scientific">Lindgomyces ingoldianus</name>
    <dbReference type="NCBI Taxonomy" id="673940"/>
    <lineage>
        <taxon>Eukaryota</taxon>
        <taxon>Fungi</taxon>
        <taxon>Dikarya</taxon>
        <taxon>Ascomycota</taxon>
        <taxon>Pezizomycotina</taxon>
        <taxon>Dothideomycetes</taxon>
        <taxon>Pleosporomycetidae</taxon>
        <taxon>Pleosporales</taxon>
        <taxon>Lindgomycetaceae</taxon>
        <taxon>Lindgomyces</taxon>
    </lineage>
</organism>
<sequence>MGLHISLLALFGICFVGAIYTPLDSVVRSYESPCRQTKVAVLGAGVAGVTAAKTLNGNGISDFIIVEYNDYVGGRVLPAKFGKGVDWKPYTIEQGANWVHGTSHNGGPENPIYTLAQKYNLTNHVSDFTSLELFSETGSDGFISTLADFEILYSKVEENAGSIISENIQDRSLRAGLQSQGWYPTSPNMLAAEFYFIEYELAQTADVSSELFAVVSGNSSFGQFSEDNLFILDQRGFSTFIQGEASEILTTNDSRLLLNTEVTNIASDDSSVTITNRDGTCITAEQAIITFSIGVLQTSMYKRFLTFTPFLPDWKLKAIAQMQMGVYTKIFLQFPPEKVFWDRSKEFFLYASRTRGYYPIWQSLDHENFHPGSGILFVTVVGDQSIRIDQQTDSETKAEVLAVLAQMFQVPIPEPLAFYYPRWSTTPWSYGSYSNFPVGMTLEGHQNLRANVGRLWFAGEATSAEYFGFLQGAYFEGREVGERVAARMNGDVEKGRDMVHYEVLKGTTDTCERNRENGGTFDIQEKIVEKSRRRKRRFGRRFGKW</sequence>
<gene>
    <name evidence="1" type="ORF">BDR25DRAFT_380381</name>
</gene>
<dbReference type="EMBL" id="MU003533">
    <property type="protein sequence ID" value="KAF2464918.1"/>
    <property type="molecule type" value="Genomic_DNA"/>
</dbReference>
<proteinExistence type="predicted"/>
<accession>A0ACB6QE78</accession>
<dbReference type="Proteomes" id="UP000799755">
    <property type="component" value="Unassembled WGS sequence"/>
</dbReference>
<protein>
    <submittedName>
        <fullName evidence="1">Flavin-containing polyamine oxidase</fullName>
    </submittedName>
</protein>
<name>A0ACB6QE78_9PLEO</name>
<comment type="caution">
    <text evidence="1">The sequence shown here is derived from an EMBL/GenBank/DDBJ whole genome shotgun (WGS) entry which is preliminary data.</text>
</comment>